<evidence type="ECO:0000313" key="3">
    <source>
        <dbReference type="Proteomes" id="UP000246740"/>
    </source>
</evidence>
<dbReference type="Proteomes" id="UP000246740">
    <property type="component" value="Unassembled WGS sequence"/>
</dbReference>
<proteinExistence type="predicted"/>
<keyword evidence="3" id="KW-1185">Reference proteome</keyword>
<evidence type="ECO:0000313" key="2">
    <source>
        <dbReference type="EMBL" id="PWZ00986.1"/>
    </source>
</evidence>
<organism evidence="2 3">
    <name type="scientific">Testicularia cyperi</name>
    <dbReference type="NCBI Taxonomy" id="1882483"/>
    <lineage>
        <taxon>Eukaryota</taxon>
        <taxon>Fungi</taxon>
        <taxon>Dikarya</taxon>
        <taxon>Basidiomycota</taxon>
        <taxon>Ustilaginomycotina</taxon>
        <taxon>Ustilaginomycetes</taxon>
        <taxon>Ustilaginales</taxon>
        <taxon>Anthracoideaceae</taxon>
        <taxon>Testicularia</taxon>
    </lineage>
</organism>
<reference evidence="2 3" key="1">
    <citation type="journal article" date="2018" name="Mol. Biol. Evol.">
        <title>Broad Genomic Sampling Reveals a Smut Pathogenic Ancestry of the Fungal Clade Ustilaginomycotina.</title>
        <authorList>
            <person name="Kijpornyongpan T."/>
            <person name="Mondo S.J."/>
            <person name="Barry K."/>
            <person name="Sandor L."/>
            <person name="Lee J."/>
            <person name="Lipzen A."/>
            <person name="Pangilinan J."/>
            <person name="LaButti K."/>
            <person name="Hainaut M."/>
            <person name="Henrissat B."/>
            <person name="Grigoriev I.V."/>
            <person name="Spatafora J.W."/>
            <person name="Aime M.C."/>
        </authorList>
    </citation>
    <scope>NUCLEOTIDE SEQUENCE [LARGE SCALE GENOMIC DNA]</scope>
    <source>
        <strain evidence="2 3">MCA 3645</strain>
    </source>
</reference>
<gene>
    <name evidence="2" type="ORF">BCV70DRAFT_87251</name>
</gene>
<dbReference type="AlphaFoldDB" id="A0A317XRP8"/>
<name>A0A317XRP8_9BASI</name>
<feature type="region of interest" description="Disordered" evidence="1">
    <location>
        <begin position="1"/>
        <end position="62"/>
    </location>
</feature>
<accession>A0A317XRP8</accession>
<feature type="compositionally biased region" description="Polar residues" evidence="1">
    <location>
        <begin position="96"/>
        <end position="105"/>
    </location>
</feature>
<evidence type="ECO:0000256" key="1">
    <source>
        <dbReference type="SAM" id="MobiDB-lite"/>
    </source>
</evidence>
<protein>
    <submittedName>
        <fullName evidence="2">Uncharacterized protein</fullName>
    </submittedName>
</protein>
<sequence>MGKRTAGSVLEKDRTGKNAERPCRDQHSKTRRKDTWQERRKEKKQQQQQQQRKGDGAENEVAIQAKTMHRGESECERQWRAAQATDVQRRIETVLETRNVQQSPSHLCEADSDD</sequence>
<dbReference type="InParanoid" id="A0A317XRP8"/>
<dbReference type="EMBL" id="KZ819191">
    <property type="protein sequence ID" value="PWZ00986.1"/>
    <property type="molecule type" value="Genomic_DNA"/>
</dbReference>
<feature type="compositionally biased region" description="Basic and acidic residues" evidence="1">
    <location>
        <begin position="10"/>
        <end position="40"/>
    </location>
</feature>
<feature type="region of interest" description="Disordered" evidence="1">
    <location>
        <begin position="95"/>
        <end position="114"/>
    </location>
</feature>